<comment type="caution">
    <text evidence="1">The sequence shown here is derived from an EMBL/GenBank/DDBJ whole genome shotgun (WGS) entry which is preliminary data.</text>
</comment>
<dbReference type="AlphaFoldDB" id="A0A4Y2X6J8"/>
<reference evidence="1 2" key="1">
    <citation type="journal article" date="2019" name="Sci. Rep.">
        <title>Orb-weaving spider Araneus ventricosus genome elucidates the spidroin gene catalogue.</title>
        <authorList>
            <person name="Kono N."/>
            <person name="Nakamura H."/>
            <person name="Ohtoshi R."/>
            <person name="Moran D.A.P."/>
            <person name="Shinohara A."/>
            <person name="Yoshida Y."/>
            <person name="Fujiwara M."/>
            <person name="Mori M."/>
            <person name="Tomita M."/>
            <person name="Arakawa K."/>
        </authorList>
    </citation>
    <scope>NUCLEOTIDE SEQUENCE [LARGE SCALE GENOMIC DNA]</scope>
</reference>
<dbReference type="Proteomes" id="UP000499080">
    <property type="component" value="Unassembled WGS sequence"/>
</dbReference>
<protein>
    <submittedName>
        <fullName evidence="1">Uncharacterized protein</fullName>
    </submittedName>
</protein>
<gene>
    <name evidence="1" type="ORF">AVEN_164272_1</name>
</gene>
<name>A0A4Y2X6J8_ARAVE</name>
<dbReference type="EMBL" id="BGPR01071208">
    <property type="protein sequence ID" value="GBO44470.1"/>
    <property type="molecule type" value="Genomic_DNA"/>
</dbReference>
<keyword evidence="2" id="KW-1185">Reference proteome</keyword>
<organism evidence="1 2">
    <name type="scientific">Araneus ventricosus</name>
    <name type="common">Orbweaver spider</name>
    <name type="synonym">Epeira ventricosa</name>
    <dbReference type="NCBI Taxonomy" id="182803"/>
    <lineage>
        <taxon>Eukaryota</taxon>
        <taxon>Metazoa</taxon>
        <taxon>Ecdysozoa</taxon>
        <taxon>Arthropoda</taxon>
        <taxon>Chelicerata</taxon>
        <taxon>Arachnida</taxon>
        <taxon>Araneae</taxon>
        <taxon>Araneomorphae</taxon>
        <taxon>Entelegynae</taxon>
        <taxon>Araneoidea</taxon>
        <taxon>Araneidae</taxon>
        <taxon>Araneus</taxon>
    </lineage>
</organism>
<sequence>MLCLANVCLKSHCRFEQTTINPRNVPLSRGTISKAGDFPFDVVSSITLRVCDSKSGTYFETVVLLLLSGFSRYLKFQICLHDEILEICGEGREKLADYISKDMTSRQEYCRGCVSTISNHWILDLLTFFSVILRLKFLY</sequence>
<evidence type="ECO:0000313" key="1">
    <source>
        <dbReference type="EMBL" id="GBO44470.1"/>
    </source>
</evidence>
<evidence type="ECO:0000313" key="2">
    <source>
        <dbReference type="Proteomes" id="UP000499080"/>
    </source>
</evidence>
<proteinExistence type="predicted"/>
<accession>A0A4Y2X6J8</accession>